<keyword evidence="2" id="KW-0732">Signal</keyword>
<dbReference type="Proteomes" id="UP001341297">
    <property type="component" value="Unassembled WGS sequence"/>
</dbReference>
<keyword evidence="1 4" id="KW-0378">Hydrolase</keyword>
<dbReference type="PROSITE" id="PS51257">
    <property type="entry name" value="PROKAR_LIPOPROTEIN"/>
    <property type="match status" value="1"/>
</dbReference>
<feature type="chain" id="PRO_5045333117" evidence="2">
    <location>
        <begin position="25"/>
        <end position="363"/>
    </location>
</feature>
<evidence type="ECO:0000256" key="1">
    <source>
        <dbReference type="ARBA" id="ARBA00022801"/>
    </source>
</evidence>
<feature type="domain" description="BD-FAE-like" evidence="3">
    <location>
        <begin position="39"/>
        <end position="217"/>
    </location>
</feature>
<dbReference type="Pfam" id="PF20434">
    <property type="entry name" value="BD-FAE"/>
    <property type="match status" value="1"/>
</dbReference>
<organism evidence="4 5">
    <name type="scientific">Bacillus glycinifermentans</name>
    <dbReference type="NCBI Taxonomy" id="1664069"/>
    <lineage>
        <taxon>Bacteria</taxon>
        <taxon>Bacillati</taxon>
        <taxon>Bacillota</taxon>
        <taxon>Bacilli</taxon>
        <taxon>Bacillales</taxon>
        <taxon>Bacillaceae</taxon>
        <taxon>Bacillus</taxon>
    </lineage>
</organism>
<gene>
    <name evidence="4" type="ORF">P8828_08020</name>
</gene>
<dbReference type="InterPro" id="IPR029058">
    <property type="entry name" value="AB_hydrolase_fold"/>
</dbReference>
<keyword evidence="5" id="KW-1185">Reference proteome</keyword>
<evidence type="ECO:0000256" key="2">
    <source>
        <dbReference type="SAM" id="SignalP"/>
    </source>
</evidence>
<dbReference type="EMBL" id="JARRTL010000008">
    <property type="protein sequence ID" value="MEC0484798.1"/>
    <property type="molecule type" value="Genomic_DNA"/>
</dbReference>
<dbReference type="PANTHER" id="PTHR48081">
    <property type="entry name" value="AB HYDROLASE SUPERFAMILY PROTEIN C4A8.06C"/>
    <property type="match status" value="1"/>
</dbReference>
<sequence length="363" mass="40587">MRRIIKWTVLVTLCMGLFACIANGNTKNIHYAKAEQQTLDIYTPKTAKKEKHPVLIYIHGGGWTGGDKSNAASKPAFFTEKGYVFVSVNYRLHPDVQYDDMAYDVAKAVKWVEDHADEYQMDQSKINIMGHSAGGHLAGLIAADAKYLNSVGLKSASLNSIVILDGPLNLKQFIEAIPSYKKVFGPDEKVWTEASPLTYMNNQNLPPAYLVTRWADPSLYQFAAASNKAKGSDFVYQVKNLSHSGLNKMFGSPDAPQEAQDMTKAVMAFLEKKNKDVERKLVRSPAHALLPGRRLMVITAGFRHLLLHSQAIRYAQFQVDFIKQDAIVSIHHPIFQGLAMEACKTPSFQRRCFLLLSARIFFG</sequence>
<protein>
    <submittedName>
        <fullName evidence="4">Alpha/beta hydrolase</fullName>
    </submittedName>
</protein>
<dbReference type="SUPFAM" id="SSF53474">
    <property type="entry name" value="alpha/beta-Hydrolases"/>
    <property type="match status" value="1"/>
</dbReference>
<dbReference type="PANTHER" id="PTHR48081:SF33">
    <property type="entry name" value="KYNURENINE FORMAMIDASE"/>
    <property type="match status" value="1"/>
</dbReference>
<proteinExistence type="predicted"/>
<accession>A0ABU6H198</accession>
<evidence type="ECO:0000313" key="4">
    <source>
        <dbReference type="EMBL" id="MEC0484798.1"/>
    </source>
</evidence>
<feature type="signal peptide" evidence="2">
    <location>
        <begin position="1"/>
        <end position="24"/>
    </location>
</feature>
<dbReference type="Gene3D" id="3.40.50.1820">
    <property type="entry name" value="alpha/beta hydrolase"/>
    <property type="match status" value="1"/>
</dbReference>
<evidence type="ECO:0000313" key="5">
    <source>
        <dbReference type="Proteomes" id="UP001341297"/>
    </source>
</evidence>
<evidence type="ECO:0000259" key="3">
    <source>
        <dbReference type="Pfam" id="PF20434"/>
    </source>
</evidence>
<dbReference type="RefSeq" id="WP_231592425.1">
    <property type="nucleotide sequence ID" value="NZ_JAQCPU010000001.1"/>
</dbReference>
<name>A0ABU6H198_9BACI</name>
<comment type="caution">
    <text evidence="4">The sequence shown here is derived from an EMBL/GenBank/DDBJ whole genome shotgun (WGS) entry which is preliminary data.</text>
</comment>
<dbReference type="GO" id="GO:0016787">
    <property type="term" value="F:hydrolase activity"/>
    <property type="evidence" value="ECO:0007669"/>
    <property type="project" value="UniProtKB-KW"/>
</dbReference>
<reference evidence="4 5" key="1">
    <citation type="submission" date="2023-03" db="EMBL/GenBank/DDBJ databases">
        <title>Agriculturally important microbes genome sequencing.</title>
        <authorList>
            <person name="Dunlap C."/>
        </authorList>
    </citation>
    <scope>NUCLEOTIDE SEQUENCE [LARGE SCALE GENOMIC DNA]</scope>
    <source>
        <strain evidence="4 5">CBP-3203</strain>
    </source>
</reference>
<dbReference type="InterPro" id="IPR050300">
    <property type="entry name" value="GDXG_lipolytic_enzyme"/>
</dbReference>
<dbReference type="InterPro" id="IPR049492">
    <property type="entry name" value="BD-FAE-like_dom"/>
</dbReference>